<evidence type="ECO:0000313" key="1">
    <source>
        <dbReference type="EMBL" id="QDH93762.1"/>
    </source>
</evidence>
<sequence length="115" mass="12522">MTIKNYLSEAYIEGRLPGDRSSREDAYQTMALCVIADTLQILASHVIQGLVDHPETPEIVAQALADAGMLAPEPVRSNLAAYARLHGLIADARRSGRKTLRVEALLDAIHEGETE</sequence>
<dbReference type="Proteomes" id="UP000317877">
    <property type="component" value="Segment"/>
</dbReference>
<dbReference type="KEGG" id="vg:55618397"/>
<gene>
    <name evidence="1" type="primary">51</name>
    <name evidence="1" type="ORF">SEA_STAB_51</name>
</gene>
<accession>A0A514DJK7</accession>
<keyword evidence="2" id="KW-1185">Reference proteome</keyword>
<dbReference type="EMBL" id="MK937613">
    <property type="protein sequence ID" value="QDH93762.1"/>
    <property type="molecule type" value="Genomic_DNA"/>
</dbReference>
<protein>
    <submittedName>
        <fullName evidence="1">Uncharacterized protein</fullName>
    </submittedName>
</protein>
<dbReference type="RefSeq" id="YP_009847997.1">
    <property type="nucleotide sequence ID" value="NC_048780.1"/>
</dbReference>
<name>A0A514DJK7_9CAUD</name>
<dbReference type="GeneID" id="55618397"/>
<reference evidence="1 2" key="1">
    <citation type="submission" date="2019-05" db="EMBL/GenBank/DDBJ databases">
        <authorList>
            <person name="Akhtar B.I."/>
            <person name="Arnold A.M."/>
            <person name="Bradley E.T."/>
            <person name="Brothers B.H."/>
            <person name="Butler T.D."/>
            <person name="Camp E.M."/>
            <person name="Carlisle A.C."/>
            <person name="Causey C.L."/>
            <person name="Cole L.M."/>
            <person name="Cordle B.A."/>
            <person name="Council J.C."/>
            <person name="Cranford T.B."/>
            <person name="Davidson A.L."/>
            <person name="Davis T.J."/>
            <person name="DeJohn S.M."/>
            <person name="Dobson M.N."/>
            <person name="Draughn A.N."/>
            <person name="Duncan A."/>
            <person name="Flippo K.C."/>
            <person name="Gentry B.L."/>
            <person name="Temple D.K."/>
            <person name="Claughton R."/>
            <person name="Riley T."/>
            <person name="Yancie K."/>
            <person name="Brown C."/>
            <person name="Monti D.L."/>
            <person name="Garlena R.A."/>
            <person name="Russell D.A."/>
            <person name="Pope W.H."/>
            <person name="Jacobs-Sera D."/>
            <person name="Hatfull G.F."/>
        </authorList>
    </citation>
    <scope>NUCLEOTIDE SEQUENCE [LARGE SCALE GENOMIC DNA]</scope>
</reference>
<organism evidence="1 2">
    <name type="scientific">Corynebacterium phage StAB</name>
    <dbReference type="NCBI Taxonomy" id="2591204"/>
    <lineage>
        <taxon>Viruses</taxon>
        <taxon>Duplodnaviria</taxon>
        <taxon>Heunggongvirae</taxon>
        <taxon>Uroviricota</taxon>
        <taxon>Caudoviricetes</taxon>
        <taxon>Samwavirus</taxon>
        <taxon>Samwavirus StAB</taxon>
    </lineage>
</organism>
<proteinExistence type="predicted"/>
<evidence type="ECO:0000313" key="2">
    <source>
        <dbReference type="Proteomes" id="UP000317877"/>
    </source>
</evidence>